<evidence type="ECO:0000256" key="13">
    <source>
        <dbReference type="ARBA" id="ARBA00047377"/>
    </source>
</evidence>
<dbReference type="KEGG" id="hazt:108669591"/>
<dbReference type="RefSeq" id="XP_018012457.1">
    <property type="nucleotide sequence ID" value="XM_018156968.2"/>
</dbReference>
<evidence type="ECO:0000313" key="17">
    <source>
        <dbReference type="RefSeq" id="XP_018012457.1"/>
    </source>
</evidence>
<dbReference type="Proteomes" id="UP000694843">
    <property type="component" value="Unplaced"/>
</dbReference>
<dbReference type="CDD" id="cd01173">
    <property type="entry name" value="pyridoxal_pyridoxamine_kinase"/>
    <property type="match status" value="1"/>
</dbReference>
<protein>
    <recommendedName>
        <fullName evidence="6">Pyridoxal kinase</fullName>
        <ecNumber evidence="5">2.7.1.35</ecNumber>
    </recommendedName>
    <alternativeName>
        <fullName evidence="11">Pyridoxine kinase</fullName>
    </alternativeName>
</protein>
<dbReference type="GeneID" id="108669591"/>
<dbReference type="InterPro" id="IPR029056">
    <property type="entry name" value="Ribokinase-like"/>
</dbReference>
<evidence type="ECO:0000256" key="7">
    <source>
        <dbReference type="ARBA" id="ARBA00022679"/>
    </source>
</evidence>
<dbReference type="NCBIfam" id="TIGR00687">
    <property type="entry name" value="pyridox_kin"/>
    <property type="match status" value="1"/>
</dbReference>
<dbReference type="InterPro" id="IPR013749">
    <property type="entry name" value="PM/HMP-P_kinase-1"/>
</dbReference>
<evidence type="ECO:0000256" key="14">
    <source>
        <dbReference type="ARBA" id="ARBA00048524"/>
    </source>
</evidence>
<evidence type="ECO:0000256" key="5">
    <source>
        <dbReference type="ARBA" id="ARBA00012104"/>
    </source>
</evidence>
<evidence type="ECO:0000256" key="12">
    <source>
        <dbReference type="ARBA" id="ARBA00047310"/>
    </source>
</evidence>
<dbReference type="OrthoDB" id="2104723at2759"/>
<comment type="similarity">
    <text evidence="4">Belongs to the pyridoxine kinase family.</text>
</comment>
<proteinExistence type="inferred from homology"/>
<evidence type="ECO:0000256" key="9">
    <source>
        <dbReference type="ARBA" id="ARBA00022777"/>
    </source>
</evidence>
<evidence type="ECO:0000313" key="16">
    <source>
        <dbReference type="Proteomes" id="UP000694843"/>
    </source>
</evidence>
<dbReference type="OMA" id="HTQYGQW"/>
<dbReference type="PANTHER" id="PTHR10534">
    <property type="entry name" value="PYRIDOXAL KINASE"/>
    <property type="match status" value="1"/>
</dbReference>
<feature type="domain" description="Pyridoxamine kinase/Phosphomethylpyrimidine kinase" evidence="15">
    <location>
        <begin position="90"/>
        <end position="265"/>
    </location>
</feature>
<dbReference type="GO" id="GO:0009443">
    <property type="term" value="P:pyridoxal 5'-phosphate salvage"/>
    <property type="evidence" value="ECO:0007669"/>
    <property type="project" value="InterPro"/>
</dbReference>
<comment type="catalytic activity">
    <reaction evidence="14">
        <text>pyridoxine + ATP = pyridoxine 5'-phosphate + ADP + H(+)</text>
        <dbReference type="Rhea" id="RHEA:25108"/>
        <dbReference type="ChEBI" id="CHEBI:15378"/>
        <dbReference type="ChEBI" id="CHEBI:16709"/>
        <dbReference type="ChEBI" id="CHEBI:30616"/>
        <dbReference type="ChEBI" id="CHEBI:58589"/>
        <dbReference type="ChEBI" id="CHEBI:456216"/>
        <dbReference type="EC" id="2.7.1.35"/>
    </reaction>
    <physiologicalReaction direction="left-to-right" evidence="14">
        <dbReference type="Rhea" id="RHEA:25109"/>
    </physiologicalReaction>
</comment>
<evidence type="ECO:0000256" key="8">
    <source>
        <dbReference type="ARBA" id="ARBA00022741"/>
    </source>
</evidence>
<keyword evidence="7" id="KW-0808">Transferase</keyword>
<dbReference type="GO" id="GO:0005829">
    <property type="term" value="C:cytosol"/>
    <property type="evidence" value="ECO:0007669"/>
    <property type="project" value="TreeGrafter"/>
</dbReference>
<evidence type="ECO:0000256" key="4">
    <source>
        <dbReference type="ARBA" id="ARBA00008805"/>
    </source>
</evidence>
<dbReference type="GO" id="GO:0005524">
    <property type="term" value="F:ATP binding"/>
    <property type="evidence" value="ECO:0007669"/>
    <property type="project" value="UniProtKB-KW"/>
</dbReference>
<evidence type="ECO:0000259" key="15">
    <source>
        <dbReference type="Pfam" id="PF08543"/>
    </source>
</evidence>
<comment type="pathway">
    <text evidence="2">Cofactor metabolism; pyridoxal 5'-phosphate salvage; pyridoxine 5'-phosphate from pyridoxine: step 1/1.</text>
</comment>
<organism evidence="16 17">
    <name type="scientific">Hyalella azteca</name>
    <name type="common">Amphipod</name>
    <dbReference type="NCBI Taxonomy" id="294128"/>
    <lineage>
        <taxon>Eukaryota</taxon>
        <taxon>Metazoa</taxon>
        <taxon>Ecdysozoa</taxon>
        <taxon>Arthropoda</taxon>
        <taxon>Crustacea</taxon>
        <taxon>Multicrustacea</taxon>
        <taxon>Malacostraca</taxon>
        <taxon>Eumalacostraca</taxon>
        <taxon>Peracarida</taxon>
        <taxon>Amphipoda</taxon>
        <taxon>Senticaudata</taxon>
        <taxon>Talitrida</taxon>
        <taxon>Talitroidea</taxon>
        <taxon>Hyalellidae</taxon>
        <taxon>Hyalella</taxon>
    </lineage>
</organism>
<name>A0A8B7NFR0_HYAAZ</name>
<keyword evidence="8" id="KW-0547">Nucleotide-binding</keyword>
<gene>
    <name evidence="17" type="primary">LOC108669591</name>
</gene>
<comment type="catalytic activity">
    <reaction evidence="13">
        <text>pyridoxal + ATP = pyridoxal 5'-phosphate + ADP + H(+)</text>
        <dbReference type="Rhea" id="RHEA:10224"/>
        <dbReference type="ChEBI" id="CHEBI:15378"/>
        <dbReference type="ChEBI" id="CHEBI:17310"/>
        <dbReference type="ChEBI" id="CHEBI:30616"/>
        <dbReference type="ChEBI" id="CHEBI:456216"/>
        <dbReference type="ChEBI" id="CHEBI:597326"/>
        <dbReference type="EC" id="2.7.1.35"/>
    </reaction>
    <physiologicalReaction direction="left-to-right" evidence="13">
        <dbReference type="Rhea" id="RHEA:10225"/>
    </physiologicalReaction>
</comment>
<keyword evidence="9 17" id="KW-0418">Kinase</keyword>
<dbReference type="GO" id="GO:0008478">
    <property type="term" value="F:pyridoxal kinase activity"/>
    <property type="evidence" value="ECO:0007669"/>
    <property type="project" value="UniProtKB-EC"/>
</dbReference>
<dbReference type="Pfam" id="PF08543">
    <property type="entry name" value="Phos_pyr_kin"/>
    <property type="match status" value="1"/>
</dbReference>
<dbReference type="PANTHER" id="PTHR10534:SF2">
    <property type="entry name" value="PYRIDOXAL KINASE"/>
    <property type="match status" value="1"/>
</dbReference>
<evidence type="ECO:0000256" key="1">
    <source>
        <dbReference type="ARBA" id="ARBA00004750"/>
    </source>
</evidence>
<evidence type="ECO:0000256" key="2">
    <source>
        <dbReference type="ARBA" id="ARBA00004835"/>
    </source>
</evidence>
<dbReference type="Gene3D" id="3.40.1190.20">
    <property type="match status" value="1"/>
</dbReference>
<keyword evidence="10" id="KW-0067">ATP-binding</keyword>
<dbReference type="AlphaFoldDB" id="A0A8B7NFR0"/>
<reference evidence="17" key="1">
    <citation type="submission" date="2025-08" db="UniProtKB">
        <authorList>
            <consortium name="RefSeq"/>
        </authorList>
    </citation>
    <scope>IDENTIFICATION</scope>
    <source>
        <tissue evidence="17">Whole organism</tissue>
    </source>
</reference>
<evidence type="ECO:0000256" key="3">
    <source>
        <dbReference type="ARBA" id="ARBA00005210"/>
    </source>
</evidence>
<dbReference type="InterPro" id="IPR004625">
    <property type="entry name" value="PyrdxlKinase"/>
</dbReference>
<keyword evidence="16" id="KW-1185">Reference proteome</keyword>
<dbReference type="EC" id="2.7.1.35" evidence="5"/>
<dbReference type="UniPathway" id="UPA01068">
    <property type="reaction ID" value="UER00298"/>
</dbReference>
<comment type="pathway">
    <text evidence="3">Cofactor metabolism; pyridoxal 5'-phosphate salvage; pyridoxal 5'-phosphate from pyridoxal: step 1/1.</text>
</comment>
<comment type="pathway">
    <text evidence="1">Cofactor metabolism; pyridoxal 5'-phosphate salvage; pyridoxamine 5'-phosphate from pyridoxamine: step 1/1.</text>
</comment>
<evidence type="ECO:0000256" key="6">
    <source>
        <dbReference type="ARBA" id="ARBA00018134"/>
    </source>
</evidence>
<sequence>MLVMDVMKSDGRVLSLQSHVVSGYVGNKSATFPLQVLGLEVDAINSVQFSNHTGYAHFKGQVMNAQELDELLEGLHLNGLSVGKYSHLLTGYIGSESFLKAVGKSVQVLKQDNPGMTYVCDPVMGDNGAMYVPAELLPIYRETIVPLADIITPNQYEAELLSEKKIETEADVAAVLDWFHDKGVKTVVLSSTDLGNAEQLIGIASTKEDEGSCTRLRIAMPRLPVNFTGTGDLFAALLLGWLFRSGHDLKMSVENTVATMQSILTATYAHAVATSSDAAGDKKLTPASLELRLVQSLDCIREPRVVIKATRI</sequence>
<comment type="catalytic activity">
    <reaction evidence="12">
        <text>pyridoxamine + ATP = pyridoxamine 5'-phosphate + ADP + H(+)</text>
        <dbReference type="Rhea" id="RHEA:25104"/>
        <dbReference type="ChEBI" id="CHEBI:15378"/>
        <dbReference type="ChEBI" id="CHEBI:30616"/>
        <dbReference type="ChEBI" id="CHEBI:57761"/>
        <dbReference type="ChEBI" id="CHEBI:58451"/>
        <dbReference type="ChEBI" id="CHEBI:456216"/>
        <dbReference type="EC" id="2.7.1.35"/>
    </reaction>
    <physiologicalReaction direction="left-to-right" evidence="12">
        <dbReference type="Rhea" id="RHEA:25105"/>
    </physiologicalReaction>
</comment>
<evidence type="ECO:0000256" key="11">
    <source>
        <dbReference type="ARBA" id="ARBA00032808"/>
    </source>
</evidence>
<dbReference type="SUPFAM" id="SSF53613">
    <property type="entry name" value="Ribokinase-like"/>
    <property type="match status" value="1"/>
</dbReference>
<accession>A0A8B7NFR0</accession>
<evidence type="ECO:0000256" key="10">
    <source>
        <dbReference type="ARBA" id="ARBA00022840"/>
    </source>
</evidence>